<name>A0ACB9T6U2_HOLOL</name>
<evidence type="ECO:0000313" key="1">
    <source>
        <dbReference type="EMBL" id="KAI4462474.1"/>
    </source>
</evidence>
<proteinExistence type="predicted"/>
<keyword evidence="2" id="KW-1185">Reference proteome</keyword>
<dbReference type="Proteomes" id="UP001056778">
    <property type="component" value="Chromosome 4"/>
</dbReference>
<protein>
    <submittedName>
        <fullName evidence="1">Dna-repair protein xrcc1</fullName>
    </submittedName>
</protein>
<organism evidence="1 2">
    <name type="scientific">Holotrichia oblita</name>
    <name type="common">Chafer beetle</name>
    <dbReference type="NCBI Taxonomy" id="644536"/>
    <lineage>
        <taxon>Eukaryota</taxon>
        <taxon>Metazoa</taxon>
        <taxon>Ecdysozoa</taxon>
        <taxon>Arthropoda</taxon>
        <taxon>Hexapoda</taxon>
        <taxon>Insecta</taxon>
        <taxon>Pterygota</taxon>
        <taxon>Neoptera</taxon>
        <taxon>Endopterygota</taxon>
        <taxon>Coleoptera</taxon>
        <taxon>Polyphaga</taxon>
        <taxon>Scarabaeiformia</taxon>
        <taxon>Scarabaeidae</taxon>
        <taxon>Melolonthinae</taxon>
        <taxon>Holotrichia</taxon>
    </lineage>
</organism>
<dbReference type="EMBL" id="CM043018">
    <property type="protein sequence ID" value="KAI4462474.1"/>
    <property type="molecule type" value="Genomic_DNA"/>
</dbReference>
<gene>
    <name evidence="1" type="ORF">MML48_4g00004461</name>
</gene>
<reference evidence="1" key="1">
    <citation type="submission" date="2022-04" db="EMBL/GenBank/DDBJ databases">
        <title>Chromosome-scale genome assembly of Holotrichia oblita Faldermann.</title>
        <authorList>
            <person name="Rongchong L."/>
        </authorList>
    </citation>
    <scope>NUCLEOTIDE SEQUENCE</scope>
    <source>
        <strain evidence="1">81SQS9</strain>
    </source>
</reference>
<comment type="caution">
    <text evidence="1">The sequence shown here is derived from an EMBL/GenBank/DDBJ whole genome shotgun (WGS) entry which is preliminary data.</text>
</comment>
<evidence type="ECO:0000313" key="2">
    <source>
        <dbReference type="Proteomes" id="UP001056778"/>
    </source>
</evidence>
<sequence>MPKIKIEKVISFSSEDPVHVANNILSSDPIKKWKCQTAGEKSANLVLQLEEAAVISNIDIGNENSAYIEVLVSRSGSTDDFKVFLVMSSFMSPLEARQSTNMNKVRMFSYNDLSAPERDEKWDRVKIVCTQPFNRHTQYGLSFINFHTSGKDEKTNTPHIGKFALRPESPNTISIGSLFARKKELQENKPLTDLDIPNVSRGRDEIFYAKDEEEPNQKIDAIIEQKQLEKQKLDEKKVEVKKTPKRNEEKLVKNEKKTPQASTSKDKAESSKRKLGNKLEGTPKKKLKKQLQRPFHQLFNDVVLVISGIQNPDRSNIRNMVIAMGGRYKADWDNTCTHLVCAFTNTPKFNQVKGKGKIVTKAWVTDCHAQRKRIPWRRYALDKNDKNKDESEEEILEEVDEVPEVPVQANDDNDDNRDNKSGSDTEDEIDRINTMQKLKGKNEEDAVQTKQNGKESTPPQSLSVFDQDTDEEDLSLRTGNDCPTLPDFFADLSFYIDDNLSTDEKKMLVKYITACNG</sequence>
<accession>A0ACB9T6U2</accession>